<keyword evidence="3" id="KW-1185">Reference proteome</keyword>
<evidence type="ECO:0000313" key="3">
    <source>
        <dbReference type="Proteomes" id="UP001202717"/>
    </source>
</evidence>
<dbReference type="InterPro" id="IPR038765">
    <property type="entry name" value="Papain-like_cys_pep_sf"/>
</dbReference>
<dbReference type="SMART" id="SM00460">
    <property type="entry name" value="TGc"/>
    <property type="match status" value="1"/>
</dbReference>
<dbReference type="SUPFAM" id="SSF54001">
    <property type="entry name" value="Cysteine proteinases"/>
    <property type="match status" value="1"/>
</dbReference>
<dbReference type="PANTHER" id="PTHR46333:SF2">
    <property type="entry name" value="CYTOKINESIS PROTEIN 3"/>
    <property type="match status" value="1"/>
</dbReference>
<evidence type="ECO:0000259" key="1">
    <source>
        <dbReference type="SMART" id="SM00460"/>
    </source>
</evidence>
<reference evidence="2 3" key="1">
    <citation type="submission" date="2023-01" db="EMBL/GenBank/DDBJ databases">
        <title>Psychroserpens ponticola sp. nov., isolated from seawater.</title>
        <authorList>
            <person name="Kristyanto S."/>
            <person name="Jung J."/>
            <person name="Kim J.M."/>
            <person name="Jeon C.O."/>
        </authorList>
    </citation>
    <scope>NUCLEOTIDE SEQUENCE [LARGE SCALE GENOMIC DNA]</scope>
    <source>
        <strain evidence="2 3">MSW6</strain>
    </source>
</reference>
<dbReference type="Pfam" id="PF01841">
    <property type="entry name" value="Transglut_core"/>
    <property type="match status" value="1"/>
</dbReference>
<protein>
    <submittedName>
        <fullName evidence="2">Transglutaminase domain-containing protein</fullName>
    </submittedName>
</protein>
<sequence>MKRILLFIIFICNIINAQRSDFNTIDFTRADNIAELNANSSLNNLPALAYKLTSKLPTEVEKFRAIYTWVCNNIVGDPSQHNTVSSMRRKLKNDSIAFMNWNNDFRKQAFKKLLKQKKTMCTGYAYLIKELCYLSGIESEIIDGYARSVDSNVEKLEDPNHSWTAVNLNNKWYLCDATWSSGYMISESLFVKEYNGGYFLAEPVLFAKSHYPLQKKWLLDDTLIQEDFVAGPLVYGETFIQNIIPFSPKKMNIQIKKNTEINFSLKSLKQISNKNISLIKLSNQNEKVLEIYDIKSENGWIQFKHQFKHRGQHDVHLKINNDIVATYTINVTKS</sequence>
<gene>
    <name evidence="2" type="ORF">MUN68_012880</name>
</gene>
<dbReference type="Gene3D" id="3.10.620.30">
    <property type="match status" value="1"/>
</dbReference>
<dbReference type="PANTHER" id="PTHR46333">
    <property type="entry name" value="CYTOKINESIS PROTEIN 3"/>
    <property type="match status" value="1"/>
</dbReference>
<feature type="domain" description="Transglutaminase-like" evidence="1">
    <location>
        <begin position="113"/>
        <end position="179"/>
    </location>
</feature>
<dbReference type="RefSeq" id="WP_249995963.1">
    <property type="nucleotide sequence ID" value="NZ_CP116221.1"/>
</dbReference>
<evidence type="ECO:0000313" key="2">
    <source>
        <dbReference type="EMBL" id="WCO00959.1"/>
    </source>
</evidence>
<dbReference type="InterPro" id="IPR052557">
    <property type="entry name" value="CAP/Cytokinesis_protein"/>
</dbReference>
<dbReference type="InterPro" id="IPR002931">
    <property type="entry name" value="Transglutaminase-like"/>
</dbReference>
<organism evidence="2 3">
    <name type="scientific">Psychroserpens ponticola</name>
    <dbReference type="NCBI Taxonomy" id="2932268"/>
    <lineage>
        <taxon>Bacteria</taxon>
        <taxon>Pseudomonadati</taxon>
        <taxon>Bacteroidota</taxon>
        <taxon>Flavobacteriia</taxon>
        <taxon>Flavobacteriales</taxon>
        <taxon>Flavobacteriaceae</taxon>
        <taxon>Psychroserpens</taxon>
    </lineage>
</organism>
<proteinExistence type="predicted"/>
<accession>A0ABY7RUZ5</accession>
<name>A0ABY7RUZ5_9FLAO</name>
<dbReference type="Proteomes" id="UP001202717">
    <property type="component" value="Chromosome"/>
</dbReference>
<dbReference type="EMBL" id="CP116221">
    <property type="protein sequence ID" value="WCO00959.1"/>
    <property type="molecule type" value="Genomic_DNA"/>
</dbReference>